<dbReference type="CDD" id="cd16936">
    <property type="entry name" value="HATPase_RsbW-like"/>
    <property type="match status" value="1"/>
</dbReference>
<protein>
    <submittedName>
        <fullName evidence="4">Sensor histidine kinase</fullName>
    </submittedName>
</protein>
<dbReference type="PANTHER" id="PTHR35526:SF3">
    <property type="entry name" value="ANTI-SIGMA-F FACTOR RSBW"/>
    <property type="match status" value="1"/>
</dbReference>
<organism evidence="4 5">
    <name type="scientific">Nonomuraea longicatena</name>
    <dbReference type="NCBI Taxonomy" id="83682"/>
    <lineage>
        <taxon>Bacteria</taxon>
        <taxon>Bacillati</taxon>
        <taxon>Actinomycetota</taxon>
        <taxon>Actinomycetes</taxon>
        <taxon>Streptosporangiales</taxon>
        <taxon>Streptosporangiaceae</taxon>
        <taxon>Nonomuraea</taxon>
    </lineage>
</organism>
<gene>
    <name evidence="4" type="ORF">GCM10009560_09310</name>
</gene>
<evidence type="ECO:0000259" key="3">
    <source>
        <dbReference type="Pfam" id="PF14417"/>
    </source>
</evidence>
<keyword evidence="4" id="KW-0808">Transferase</keyword>
<dbReference type="Gene3D" id="3.30.565.10">
    <property type="entry name" value="Histidine kinase-like ATPase, C-terminal domain"/>
    <property type="match status" value="1"/>
</dbReference>
<dbReference type="InterPro" id="IPR047718">
    <property type="entry name" value="RsbA-like_anti_sig"/>
</dbReference>
<dbReference type="RefSeq" id="WP_343948426.1">
    <property type="nucleotide sequence ID" value="NZ_BAAAHQ010000002.1"/>
</dbReference>
<evidence type="ECO:0000256" key="1">
    <source>
        <dbReference type="ARBA" id="ARBA00022527"/>
    </source>
</evidence>
<dbReference type="PANTHER" id="PTHR35526">
    <property type="entry name" value="ANTI-SIGMA-F FACTOR RSBW-RELATED"/>
    <property type="match status" value="1"/>
</dbReference>
<comment type="caution">
    <text evidence="4">The sequence shown here is derived from an EMBL/GenBank/DDBJ whole genome shotgun (WGS) entry which is preliminary data.</text>
</comment>
<dbReference type="InterPro" id="IPR025847">
    <property type="entry name" value="MEDS_domain"/>
</dbReference>
<dbReference type="InterPro" id="IPR036890">
    <property type="entry name" value="HATPase_C_sf"/>
</dbReference>
<dbReference type="Pfam" id="PF13581">
    <property type="entry name" value="HATPase_c_2"/>
    <property type="match status" value="1"/>
</dbReference>
<dbReference type="SUPFAM" id="SSF55874">
    <property type="entry name" value="ATPase domain of HSP90 chaperone/DNA topoisomerase II/histidine kinase"/>
    <property type="match status" value="1"/>
</dbReference>
<proteinExistence type="predicted"/>
<dbReference type="Pfam" id="PF14417">
    <property type="entry name" value="MEDS"/>
    <property type="match status" value="1"/>
</dbReference>
<keyword evidence="5" id="KW-1185">Reference proteome</keyword>
<dbReference type="InterPro" id="IPR050267">
    <property type="entry name" value="Anti-sigma-factor_SerPK"/>
</dbReference>
<dbReference type="Proteomes" id="UP001501578">
    <property type="component" value="Unassembled WGS sequence"/>
</dbReference>
<dbReference type="EMBL" id="BAAAHQ010000002">
    <property type="protein sequence ID" value="GAA0915197.1"/>
    <property type="molecule type" value="Genomic_DNA"/>
</dbReference>
<dbReference type="GO" id="GO:0016301">
    <property type="term" value="F:kinase activity"/>
    <property type="evidence" value="ECO:0007669"/>
    <property type="project" value="UniProtKB-KW"/>
</dbReference>
<name>A0ABN1NRI4_9ACTN</name>
<keyword evidence="1" id="KW-0723">Serine/threonine-protein kinase</keyword>
<dbReference type="InterPro" id="IPR003594">
    <property type="entry name" value="HATPase_dom"/>
</dbReference>
<dbReference type="NCBIfam" id="NF041045">
    <property type="entry name" value="RsbA_anti_sig"/>
    <property type="match status" value="1"/>
</dbReference>
<feature type="domain" description="MEDS" evidence="3">
    <location>
        <begin position="8"/>
        <end position="151"/>
    </location>
</feature>
<evidence type="ECO:0000313" key="5">
    <source>
        <dbReference type="Proteomes" id="UP001501578"/>
    </source>
</evidence>
<sequence>MLADPFSHLALLYRGDREYVTAVTAFVRRGLLAHEPVAVAVPAPRLALVEAALGPDAGKVRLIDLADAGRNPGRIIPAVLCEFADAHPGQRGGVVTEPVWPGRTALEYPACAQHEALTNYAFTGRAITVLCAYDAARLSPRVLAEAELTHPVLRDAAGERHSAAYAPDLVITWHNQPFPEPLGAVSLRFDHTGLGDARTLAAETAARHGFTGTRLDDIRLVIAELGANSLDHGGGAGTLRLWTEHGRLVCEVADGGHITDPLAGRRPADPKVAGSRGLLIVNLLSDLVRTHTRAGATVIRAYFELP</sequence>
<evidence type="ECO:0000259" key="2">
    <source>
        <dbReference type="Pfam" id="PF13581"/>
    </source>
</evidence>
<reference evidence="4 5" key="1">
    <citation type="journal article" date="2019" name="Int. J. Syst. Evol. Microbiol.">
        <title>The Global Catalogue of Microorganisms (GCM) 10K type strain sequencing project: providing services to taxonomists for standard genome sequencing and annotation.</title>
        <authorList>
            <consortium name="The Broad Institute Genomics Platform"/>
            <consortium name="The Broad Institute Genome Sequencing Center for Infectious Disease"/>
            <person name="Wu L."/>
            <person name="Ma J."/>
        </authorList>
    </citation>
    <scope>NUCLEOTIDE SEQUENCE [LARGE SCALE GENOMIC DNA]</scope>
    <source>
        <strain evidence="4 5">JCM 11136</strain>
    </source>
</reference>
<keyword evidence="4" id="KW-0418">Kinase</keyword>
<evidence type="ECO:0000313" key="4">
    <source>
        <dbReference type="EMBL" id="GAA0915197.1"/>
    </source>
</evidence>
<accession>A0ABN1NRI4</accession>
<feature type="domain" description="Histidine kinase/HSP90-like ATPase" evidence="2">
    <location>
        <begin position="194"/>
        <end position="301"/>
    </location>
</feature>